<dbReference type="HOGENOM" id="CLU_1788656_0_0_1"/>
<dbReference type="AlphaFoldDB" id="R7VEX1"/>
<organism evidence="1">
    <name type="scientific">Capitella teleta</name>
    <name type="common">Polychaete worm</name>
    <dbReference type="NCBI Taxonomy" id="283909"/>
    <lineage>
        <taxon>Eukaryota</taxon>
        <taxon>Metazoa</taxon>
        <taxon>Spiralia</taxon>
        <taxon>Lophotrochozoa</taxon>
        <taxon>Annelida</taxon>
        <taxon>Polychaeta</taxon>
        <taxon>Sedentaria</taxon>
        <taxon>Scolecida</taxon>
        <taxon>Capitellidae</taxon>
        <taxon>Capitella</taxon>
    </lineage>
</organism>
<sequence length="145" mass="16352">MDESIRSVAQPVWQVPFGLKEKVDGKLKKLLDEDIIEESQACCRRTGSATGLCVFLRLTVDQRLSKPNFLIIEFNLTPSKRVCEEGFKSASRLRLHEAACKSKKLKGCYELAQENKTSGSEFVTKPDHDKHLFAVLDRLRDVGSP</sequence>
<evidence type="ECO:0000313" key="2">
    <source>
        <dbReference type="EnsemblMetazoa" id="CapteP207067"/>
    </source>
</evidence>
<gene>
    <name evidence="1" type="ORF">CAPTEDRAFT_207067</name>
</gene>
<name>R7VEX1_CAPTE</name>
<reference evidence="1 3" key="2">
    <citation type="journal article" date="2013" name="Nature">
        <title>Insights into bilaterian evolution from three spiralian genomes.</title>
        <authorList>
            <person name="Simakov O."/>
            <person name="Marletaz F."/>
            <person name="Cho S.J."/>
            <person name="Edsinger-Gonzales E."/>
            <person name="Havlak P."/>
            <person name="Hellsten U."/>
            <person name="Kuo D.H."/>
            <person name="Larsson T."/>
            <person name="Lv J."/>
            <person name="Arendt D."/>
            <person name="Savage R."/>
            <person name="Osoegawa K."/>
            <person name="de Jong P."/>
            <person name="Grimwood J."/>
            <person name="Chapman J.A."/>
            <person name="Shapiro H."/>
            <person name="Aerts A."/>
            <person name="Otillar R.P."/>
            <person name="Terry A.Y."/>
            <person name="Boore J.L."/>
            <person name="Grigoriev I.V."/>
            <person name="Lindberg D.R."/>
            <person name="Seaver E.C."/>
            <person name="Weisblat D.A."/>
            <person name="Putnam N.H."/>
            <person name="Rokhsar D.S."/>
        </authorList>
    </citation>
    <scope>NUCLEOTIDE SEQUENCE</scope>
    <source>
        <strain evidence="1 3">I ESC-2004</strain>
    </source>
</reference>
<keyword evidence="3" id="KW-1185">Reference proteome</keyword>
<accession>R7VEX1</accession>
<proteinExistence type="predicted"/>
<dbReference type="EnsemblMetazoa" id="CapteT207067">
    <property type="protein sequence ID" value="CapteP207067"/>
    <property type="gene ID" value="CapteG207067"/>
</dbReference>
<dbReference type="EMBL" id="KB292507">
    <property type="protein sequence ID" value="ELU17403.1"/>
    <property type="molecule type" value="Genomic_DNA"/>
</dbReference>
<reference evidence="2" key="3">
    <citation type="submission" date="2015-06" db="UniProtKB">
        <authorList>
            <consortium name="EnsemblMetazoa"/>
        </authorList>
    </citation>
    <scope>IDENTIFICATION</scope>
</reference>
<evidence type="ECO:0000313" key="3">
    <source>
        <dbReference type="Proteomes" id="UP000014760"/>
    </source>
</evidence>
<dbReference type="EMBL" id="AMQN01004041">
    <property type="status" value="NOT_ANNOTATED_CDS"/>
    <property type="molecule type" value="Genomic_DNA"/>
</dbReference>
<reference evidence="3" key="1">
    <citation type="submission" date="2012-12" db="EMBL/GenBank/DDBJ databases">
        <authorList>
            <person name="Hellsten U."/>
            <person name="Grimwood J."/>
            <person name="Chapman J.A."/>
            <person name="Shapiro H."/>
            <person name="Aerts A."/>
            <person name="Otillar R.P."/>
            <person name="Terry A.Y."/>
            <person name="Boore J.L."/>
            <person name="Simakov O."/>
            <person name="Marletaz F."/>
            <person name="Cho S.-J."/>
            <person name="Edsinger-Gonzales E."/>
            <person name="Havlak P."/>
            <person name="Kuo D.-H."/>
            <person name="Larsson T."/>
            <person name="Lv J."/>
            <person name="Arendt D."/>
            <person name="Savage R."/>
            <person name="Osoegawa K."/>
            <person name="de Jong P."/>
            <person name="Lindberg D.R."/>
            <person name="Seaver E.C."/>
            <person name="Weisblat D.A."/>
            <person name="Putnam N.H."/>
            <person name="Grigoriev I.V."/>
            <person name="Rokhsar D.S."/>
        </authorList>
    </citation>
    <scope>NUCLEOTIDE SEQUENCE</scope>
    <source>
        <strain evidence="3">I ESC-2004</strain>
    </source>
</reference>
<protein>
    <submittedName>
        <fullName evidence="1 2">Uncharacterized protein</fullName>
    </submittedName>
</protein>
<evidence type="ECO:0000313" key="1">
    <source>
        <dbReference type="EMBL" id="ELU17403.1"/>
    </source>
</evidence>
<dbReference type="OrthoDB" id="10068564at2759"/>
<dbReference type="Proteomes" id="UP000014760">
    <property type="component" value="Unassembled WGS sequence"/>
</dbReference>